<organism evidence="2 3">
    <name type="scientific">Sphaerobolus stellatus (strain SS14)</name>
    <dbReference type="NCBI Taxonomy" id="990650"/>
    <lineage>
        <taxon>Eukaryota</taxon>
        <taxon>Fungi</taxon>
        <taxon>Dikarya</taxon>
        <taxon>Basidiomycota</taxon>
        <taxon>Agaricomycotina</taxon>
        <taxon>Agaricomycetes</taxon>
        <taxon>Phallomycetidae</taxon>
        <taxon>Geastrales</taxon>
        <taxon>Sphaerobolaceae</taxon>
        <taxon>Sphaerobolus</taxon>
    </lineage>
</organism>
<dbReference type="Proteomes" id="UP000054279">
    <property type="component" value="Unassembled WGS sequence"/>
</dbReference>
<evidence type="ECO:0000256" key="1">
    <source>
        <dbReference type="SAM" id="MobiDB-lite"/>
    </source>
</evidence>
<dbReference type="AlphaFoldDB" id="A0A0C9UYI8"/>
<keyword evidence="3" id="KW-1185">Reference proteome</keyword>
<proteinExistence type="predicted"/>
<feature type="region of interest" description="Disordered" evidence="1">
    <location>
        <begin position="1"/>
        <end position="44"/>
    </location>
</feature>
<feature type="compositionally biased region" description="Low complexity" evidence="1">
    <location>
        <begin position="1"/>
        <end position="19"/>
    </location>
</feature>
<protein>
    <submittedName>
        <fullName evidence="2">Uncharacterized protein</fullName>
    </submittedName>
</protein>
<name>A0A0C9UYI8_SPHS4</name>
<sequence>MPAQSSASSASMEGQSQQSNSVPPWPSTQGPWNAQAAGETGDNTRRMTAWWGSSEPEYSPSPAEHGPQGYWERRRWLASRRFHTHEEFVTERVRWDALIEPLIREVQQKCESLWRLGNVDIVLRMARPEGGVPLSFTLLGLLVTESDQETMQGIDEGWDKLIGSRQGTFEQRFLMAGRYWPRPLSFELVTTQTADRWARYAELGPQRPPFRAILPQAIQEYLEAVDAPVVAFLGIEVLMHRARRGGTDTPYIVQRGLLDMGASGDMALELEALIHREIGNADIIA</sequence>
<accession>A0A0C9UYI8</accession>
<dbReference type="EMBL" id="KN837266">
    <property type="protein sequence ID" value="KIJ30220.1"/>
    <property type="molecule type" value="Genomic_DNA"/>
</dbReference>
<evidence type="ECO:0000313" key="2">
    <source>
        <dbReference type="EMBL" id="KIJ30220.1"/>
    </source>
</evidence>
<evidence type="ECO:0000313" key="3">
    <source>
        <dbReference type="Proteomes" id="UP000054279"/>
    </source>
</evidence>
<gene>
    <name evidence="2" type="ORF">M422DRAFT_268272</name>
</gene>
<dbReference type="HOGENOM" id="CLU_977178_0_0_1"/>
<reference evidence="2 3" key="1">
    <citation type="submission" date="2014-06" db="EMBL/GenBank/DDBJ databases">
        <title>Evolutionary Origins and Diversification of the Mycorrhizal Mutualists.</title>
        <authorList>
            <consortium name="DOE Joint Genome Institute"/>
            <consortium name="Mycorrhizal Genomics Consortium"/>
            <person name="Kohler A."/>
            <person name="Kuo A."/>
            <person name="Nagy L.G."/>
            <person name="Floudas D."/>
            <person name="Copeland A."/>
            <person name="Barry K.W."/>
            <person name="Cichocki N."/>
            <person name="Veneault-Fourrey C."/>
            <person name="LaButti K."/>
            <person name="Lindquist E.A."/>
            <person name="Lipzen A."/>
            <person name="Lundell T."/>
            <person name="Morin E."/>
            <person name="Murat C."/>
            <person name="Riley R."/>
            <person name="Ohm R."/>
            <person name="Sun H."/>
            <person name="Tunlid A."/>
            <person name="Henrissat B."/>
            <person name="Grigoriev I.V."/>
            <person name="Hibbett D.S."/>
            <person name="Martin F."/>
        </authorList>
    </citation>
    <scope>NUCLEOTIDE SEQUENCE [LARGE SCALE GENOMIC DNA]</scope>
    <source>
        <strain evidence="2 3">SS14</strain>
    </source>
</reference>